<evidence type="ECO:0000313" key="4">
    <source>
        <dbReference type="EMBL" id="TFK18629.1"/>
    </source>
</evidence>
<name>A0A5C3KES3_COPMA</name>
<feature type="region of interest" description="Disordered" evidence="1">
    <location>
        <begin position="120"/>
        <end position="140"/>
    </location>
</feature>
<dbReference type="InterPro" id="IPR045339">
    <property type="entry name" value="DUF6534"/>
</dbReference>
<evidence type="ECO:0000256" key="1">
    <source>
        <dbReference type="SAM" id="MobiDB-lite"/>
    </source>
</evidence>
<dbReference type="EMBL" id="ML210388">
    <property type="protein sequence ID" value="TFK18629.1"/>
    <property type="molecule type" value="Genomic_DNA"/>
</dbReference>
<evidence type="ECO:0000259" key="3">
    <source>
        <dbReference type="Pfam" id="PF20152"/>
    </source>
</evidence>
<gene>
    <name evidence="4" type="ORF">FA15DRAFT_709708</name>
</gene>
<accession>A0A5C3KES3</accession>
<dbReference type="OrthoDB" id="3223377at2759"/>
<feature type="domain" description="DUF6534" evidence="3">
    <location>
        <begin position="2"/>
        <end position="79"/>
    </location>
</feature>
<keyword evidence="5" id="KW-1185">Reference proteome</keyword>
<organism evidence="4 5">
    <name type="scientific">Coprinopsis marcescibilis</name>
    <name type="common">Agaric fungus</name>
    <name type="synonym">Psathyrella marcescibilis</name>
    <dbReference type="NCBI Taxonomy" id="230819"/>
    <lineage>
        <taxon>Eukaryota</taxon>
        <taxon>Fungi</taxon>
        <taxon>Dikarya</taxon>
        <taxon>Basidiomycota</taxon>
        <taxon>Agaricomycotina</taxon>
        <taxon>Agaricomycetes</taxon>
        <taxon>Agaricomycetidae</taxon>
        <taxon>Agaricales</taxon>
        <taxon>Agaricineae</taxon>
        <taxon>Psathyrellaceae</taxon>
        <taxon>Coprinopsis</taxon>
    </lineage>
</organism>
<evidence type="ECO:0000313" key="5">
    <source>
        <dbReference type="Proteomes" id="UP000307440"/>
    </source>
</evidence>
<keyword evidence="2" id="KW-0812">Transmembrane</keyword>
<proteinExistence type="predicted"/>
<keyword evidence="2" id="KW-1133">Transmembrane helix</keyword>
<dbReference type="Pfam" id="PF20152">
    <property type="entry name" value="DUF6534"/>
    <property type="match status" value="1"/>
</dbReference>
<dbReference type="AlphaFoldDB" id="A0A5C3KES3"/>
<protein>
    <recommendedName>
        <fullName evidence="3">DUF6534 domain-containing protein</fullName>
    </recommendedName>
</protein>
<reference evidence="4 5" key="1">
    <citation type="journal article" date="2019" name="Nat. Ecol. Evol.">
        <title>Megaphylogeny resolves global patterns of mushroom evolution.</title>
        <authorList>
            <person name="Varga T."/>
            <person name="Krizsan K."/>
            <person name="Foldi C."/>
            <person name="Dima B."/>
            <person name="Sanchez-Garcia M."/>
            <person name="Sanchez-Ramirez S."/>
            <person name="Szollosi G.J."/>
            <person name="Szarkandi J.G."/>
            <person name="Papp V."/>
            <person name="Albert L."/>
            <person name="Andreopoulos W."/>
            <person name="Angelini C."/>
            <person name="Antonin V."/>
            <person name="Barry K.W."/>
            <person name="Bougher N.L."/>
            <person name="Buchanan P."/>
            <person name="Buyck B."/>
            <person name="Bense V."/>
            <person name="Catcheside P."/>
            <person name="Chovatia M."/>
            <person name="Cooper J."/>
            <person name="Damon W."/>
            <person name="Desjardin D."/>
            <person name="Finy P."/>
            <person name="Geml J."/>
            <person name="Haridas S."/>
            <person name="Hughes K."/>
            <person name="Justo A."/>
            <person name="Karasinski D."/>
            <person name="Kautmanova I."/>
            <person name="Kiss B."/>
            <person name="Kocsube S."/>
            <person name="Kotiranta H."/>
            <person name="LaButti K.M."/>
            <person name="Lechner B.E."/>
            <person name="Liimatainen K."/>
            <person name="Lipzen A."/>
            <person name="Lukacs Z."/>
            <person name="Mihaltcheva S."/>
            <person name="Morgado L.N."/>
            <person name="Niskanen T."/>
            <person name="Noordeloos M.E."/>
            <person name="Ohm R.A."/>
            <person name="Ortiz-Santana B."/>
            <person name="Ovrebo C."/>
            <person name="Racz N."/>
            <person name="Riley R."/>
            <person name="Savchenko A."/>
            <person name="Shiryaev A."/>
            <person name="Soop K."/>
            <person name="Spirin V."/>
            <person name="Szebenyi C."/>
            <person name="Tomsovsky M."/>
            <person name="Tulloss R.E."/>
            <person name="Uehling J."/>
            <person name="Grigoriev I.V."/>
            <person name="Vagvolgyi C."/>
            <person name="Papp T."/>
            <person name="Martin F.M."/>
            <person name="Miettinen O."/>
            <person name="Hibbett D.S."/>
            <person name="Nagy L.G."/>
        </authorList>
    </citation>
    <scope>NUCLEOTIDE SEQUENCE [LARGE SCALE GENOMIC DNA]</scope>
    <source>
        <strain evidence="4 5">CBS 121175</strain>
    </source>
</reference>
<sequence length="140" mass="15390">MISLLSRYKAWTAFGATKSMLAGLIMMTLETGLLITVFALLNLVFFLVRPLDSIHNAFHWVLHRIYANAILATLNNRQRVRANMALGTAATTPEFQAIRFALGTINDQYSDASNASSQSVGLNVISEPPQKPNTAQKPVK</sequence>
<evidence type="ECO:0000256" key="2">
    <source>
        <dbReference type="SAM" id="Phobius"/>
    </source>
</evidence>
<keyword evidence="2" id="KW-0472">Membrane</keyword>
<feature type="transmembrane region" description="Helical" evidence="2">
    <location>
        <begin position="21"/>
        <end position="45"/>
    </location>
</feature>
<dbReference type="Proteomes" id="UP000307440">
    <property type="component" value="Unassembled WGS sequence"/>
</dbReference>